<feature type="compositionally biased region" description="Polar residues" evidence="1">
    <location>
        <begin position="251"/>
        <end position="262"/>
    </location>
</feature>
<dbReference type="KEGG" id="psoj:PHYSODRAFT_523701"/>
<dbReference type="InParanoid" id="G5A349"/>
<gene>
    <name evidence="2" type="ORF">PHYSODRAFT_523701</name>
</gene>
<dbReference type="RefSeq" id="XP_009534950.1">
    <property type="nucleotide sequence ID" value="XM_009536655.1"/>
</dbReference>
<sequence length="262" mass="29759">MEERADQPTAGGAAPNPFDHFVQAIDRIAVGLSQQNARMYQDFQAQLHAYQQQLQQRVSVPQPPREYRLEGVTMPTFYGKPTESVDDQQRVIAILAANLREGAASWYHAQVAIDHIRINDQFRLRAELKACRQRSSVEEYVDRFCDGLKSETRKEMMYLRCGTLSEVISAAQAFERTHFHSSDRNRASSNSRNHGNAHRAATDGPTPMDVSAVDTRSICKEQCRRQNLCFYCKGSGHRIGQCPHRKPARGQQHQGNDSARRM</sequence>
<organism evidence="2 3">
    <name type="scientific">Phytophthora sojae (strain P6497)</name>
    <name type="common">Soybean stem and root rot agent</name>
    <name type="synonym">Phytophthora megasperma f. sp. glycines</name>
    <dbReference type="NCBI Taxonomy" id="1094619"/>
    <lineage>
        <taxon>Eukaryota</taxon>
        <taxon>Sar</taxon>
        <taxon>Stramenopiles</taxon>
        <taxon>Oomycota</taxon>
        <taxon>Peronosporomycetes</taxon>
        <taxon>Peronosporales</taxon>
        <taxon>Peronosporaceae</taxon>
        <taxon>Phytophthora</taxon>
    </lineage>
</organism>
<dbReference type="OMA" id="DHRIANC"/>
<accession>G5A349</accession>
<name>G5A349_PHYSP</name>
<reference evidence="2 3" key="1">
    <citation type="journal article" date="2006" name="Science">
        <title>Phytophthora genome sequences uncover evolutionary origins and mechanisms of pathogenesis.</title>
        <authorList>
            <person name="Tyler B.M."/>
            <person name="Tripathy S."/>
            <person name="Zhang X."/>
            <person name="Dehal P."/>
            <person name="Jiang R.H."/>
            <person name="Aerts A."/>
            <person name="Arredondo F.D."/>
            <person name="Baxter L."/>
            <person name="Bensasson D."/>
            <person name="Beynon J.L."/>
            <person name="Chapman J."/>
            <person name="Damasceno C.M."/>
            <person name="Dorrance A.E."/>
            <person name="Dou D."/>
            <person name="Dickerman A.W."/>
            <person name="Dubchak I.L."/>
            <person name="Garbelotto M."/>
            <person name="Gijzen M."/>
            <person name="Gordon S.G."/>
            <person name="Govers F."/>
            <person name="Grunwald N.J."/>
            <person name="Huang W."/>
            <person name="Ivors K.L."/>
            <person name="Jones R.W."/>
            <person name="Kamoun S."/>
            <person name="Krampis K."/>
            <person name="Lamour K.H."/>
            <person name="Lee M.K."/>
            <person name="McDonald W.H."/>
            <person name="Medina M."/>
            <person name="Meijer H.J."/>
            <person name="Nordberg E.K."/>
            <person name="Maclean D.J."/>
            <person name="Ospina-Giraldo M.D."/>
            <person name="Morris P.F."/>
            <person name="Phuntumart V."/>
            <person name="Putnam N.H."/>
            <person name="Rash S."/>
            <person name="Rose J.K."/>
            <person name="Sakihama Y."/>
            <person name="Salamov A.A."/>
            <person name="Savidor A."/>
            <person name="Scheuring C.F."/>
            <person name="Smith B.M."/>
            <person name="Sobral B.W."/>
            <person name="Terry A."/>
            <person name="Torto-Alalibo T.A."/>
            <person name="Win J."/>
            <person name="Xu Z."/>
            <person name="Zhang H."/>
            <person name="Grigoriev I.V."/>
            <person name="Rokhsar D.S."/>
            <person name="Boore J.L."/>
        </authorList>
    </citation>
    <scope>NUCLEOTIDE SEQUENCE [LARGE SCALE GENOMIC DNA]</scope>
    <source>
        <strain evidence="2 3">P6497</strain>
    </source>
</reference>
<evidence type="ECO:0000256" key="1">
    <source>
        <dbReference type="SAM" id="MobiDB-lite"/>
    </source>
</evidence>
<dbReference type="AlphaFoldDB" id="G5A349"/>
<feature type="region of interest" description="Disordered" evidence="1">
    <location>
        <begin position="238"/>
        <end position="262"/>
    </location>
</feature>
<evidence type="ECO:0000313" key="3">
    <source>
        <dbReference type="Proteomes" id="UP000002640"/>
    </source>
</evidence>
<protein>
    <recommendedName>
        <fullName evidence="4">CCHC-type domain-containing protein</fullName>
    </recommendedName>
</protein>
<keyword evidence="3" id="KW-1185">Reference proteome</keyword>
<dbReference type="GeneID" id="20660693"/>
<feature type="region of interest" description="Disordered" evidence="1">
    <location>
        <begin position="178"/>
        <end position="209"/>
    </location>
</feature>
<proteinExistence type="predicted"/>
<dbReference type="EMBL" id="JH159159">
    <property type="protein sequence ID" value="EGZ10089.1"/>
    <property type="molecule type" value="Genomic_DNA"/>
</dbReference>
<dbReference type="Proteomes" id="UP000002640">
    <property type="component" value="Unassembled WGS sequence"/>
</dbReference>
<evidence type="ECO:0008006" key="4">
    <source>
        <dbReference type="Google" id="ProtNLM"/>
    </source>
</evidence>
<evidence type="ECO:0000313" key="2">
    <source>
        <dbReference type="EMBL" id="EGZ10089.1"/>
    </source>
</evidence>